<proteinExistence type="predicted"/>
<feature type="transmembrane region" description="Helical" evidence="1">
    <location>
        <begin position="249"/>
        <end position="267"/>
    </location>
</feature>
<evidence type="ECO:0000259" key="2">
    <source>
        <dbReference type="PROSITE" id="PS50076"/>
    </source>
</evidence>
<evidence type="ECO:0000256" key="1">
    <source>
        <dbReference type="SAM" id="Phobius"/>
    </source>
</evidence>
<dbReference type="PRINTS" id="PR00625">
    <property type="entry name" value="JDOMAIN"/>
</dbReference>
<dbReference type="InterPro" id="IPR050817">
    <property type="entry name" value="DjlA_DnaK_co-chaperone"/>
</dbReference>
<dbReference type="InterPro" id="IPR001623">
    <property type="entry name" value="DnaJ_domain"/>
</dbReference>
<dbReference type="Proteomes" id="UP000024635">
    <property type="component" value="Unassembled WGS sequence"/>
</dbReference>
<comment type="caution">
    <text evidence="3">The sequence shown here is derived from an EMBL/GenBank/DDBJ whole genome shotgun (WGS) entry which is preliminary data.</text>
</comment>
<dbReference type="CDD" id="cd06257">
    <property type="entry name" value="DnaJ"/>
    <property type="match status" value="1"/>
</dbReference>
<protein>
    <recommendedName>
        <fullName evidence="2">J domain-containing protein</fullName>
    </recommendedName>
</protein>
<gene>
    <name evidence="3" type="primary">Acey_s0003.g1357</name>
    <name evidence="3" type="synonym">Acey-dnj-18</name>
    <name evidence="3" type="ORF">Y032_0003g1357</name>
</gene>
<accession>A0A016VXI7</accession>
<evidence type="ECO:0000313" key="3">
    <source>
        <dbReference type="EMBL" id="EYC32021.1"/>
    </source>
</evidence>
<name>A0A016VXI7_9BILA</name>
<dbReference type="SMART" id="SM00271">
    <property type="entry name" value="DnaJ"/>
    <property type="match status" value="1"/>
</dbReference>
<dbReference type="AlphaFoldDB" id="A0A016VXI7"/>
<keyword evidence="1" id="KW-0472">Membrane</keyword>
<evidence type="ECO:0000313" key="4">
    <source>
        <dbReference type="Proteomes" id="UP000024635"/>
    </source>
</evidence>
<dbReference type="Pfam" id="PF00226">
    <property type="entry name" value="DnaJ"/>
    <property type="match status" value="1"/>
</dbReference>
<dbReference type="PANTHER" id="PTHR24074">
    <property type="entry name" value="CO-CHAPERONE PROTEIN DJLA"/>
    <property type="match status" value="1"/>
</dbReference>
<dbReference type="InterPro" id="IPR036869">
    <property type="entry name" value="J_dom_sf"/>
</dbReference>
<dbReference type="EMBL" id="JARK01001339">
    <property type="protein sequence ID" value="EYC32021.1"/>
    <property type="molecule type" value="Genomic_DNA"/>
</dbReference>
<keyword evidence="1" id="KW-0812">Transmembrane</keyword>
<dbReference type="OrthoDB" id="376357at2759"/>
<reference evidence="4" key="1">
    <citation type="journal article" date="2015" name="Nat. Genet.">
        <title>The genome and transcriptome of the zoonotic hookworm Ancylostoma ceylanicum identify infection-specific gene families.</title>
        <authorList>
            <person name="Schwarz E.M."/>
            <person name="Hu Y."/>
            <person name="Antoshechkin I."/>
            <person name="Miller M.M."/>
            <person name="Sternberg P.W."/>
            <person name="Aroian R.V."/>
        </authorList>
    </citation>
    <scope>NUCLEOTIDE SEQUENCE</scope>
    <source>
        <strain evidence="4">HY135</strain>
    </source>
</reference>
<keyword evidence="4" id="KW-1185">Reference proteome</keyword>
<dbReference type="SUPFAM" id="SSF46565">
    <property type="entry name" value="Chaperone J-domain"/>
    <property type="match status" value="1"/>
</dbReference>
<feature type="domain" description="J" evidence="2">
    <location>
        <begin position="52"/>
        <end position="118"/>
    </location>
</feature>
<dbReference type="Gene3D" id="1.10.287.110">
    <property type="entry name" value="DnaJ domain"/>
    <property type="match status" value="1"/>
</dbReference>
<sequence>MAMAGGKILPASPPHGKFTTWKLTAMMSRRLLVSYGANYFPSRIFSSQSNVDHYAVLGLKPGATLKEIKSAYYKLSKQYHPDRNRDNKEEAAAKFHQVSLAYEVLGSDEKRRAYDLTRIRTAPDLGSVYGRRPSTSEPTKQYTDIDIDYKSFEHFQRKNRQRKQYHSHFEMPEEFYTEFGGRRREFKSEYDPPKGFIHRDSRTIQREEEELLREMQREQERLQRKYPIPTFEQMMEEKRRKERDETRKQVAGVIGLTTLATALYLIAKKFFR</sequence>
<dbReference type="PROSITE" id="PS50076">
    <property type="entry name" value="DNAJ_2"/>
    <property type="match status" value="1"/>
</dbReference>
<organism evidence="3 4">
    <name type="scientific">Ancylostoma ceylanicum</name>
    <dbReference type="NCBI Taxonomy" id="53326"/>
    <lineage>
        <taxon>Eukaryota</taxon>
        <taxon>Metazoa</taxon>
        <taxon>Ecdysozoa</taxon>
        <taxon>Nematoda</taxon>
        <taxon>Chromadorea</taxon>
        <taxon>Rhabditida</taxon>
        <taxon>Rhabditina</taxon>
        <taxon>Rhabditomorpha</taxon>
        <taxon>Strongyloidea</taxon>
        <taxon>Ancylostomatidae</taxon>
        <taxon>Ancylostomatinae</taxon>
        <taxon>Ancylostoma</taxon>
    </lineage>
</organism>
<keyword evidence="1" id="KW-1133">Transmembrane helix</keyword>
<dbReference type="FunFam" id="1.10.287.110:FF:000221">
    <property type="entry name" value="Protein CBR-DNJ-18"/>
    <property type="match status" value="1"/>
</dbReference>